<evidence type="ECO:0008006" key="3">
    <source>
        <dbReference type="Google" id="ProtNLM"/>
    </source>
</evidence>
<proteinExistence type="predicted"/>
<protein>
    <recommendedName>
        <fullName evidence="3">FR47-like protein</fullName>
    </recommendedName>
</protein>
<evidence type="ECO:0000313" key="2">
    <source>
        <dbReference type="Proteomes" id="UP000627838"/>
    </source>
</evidence>
<keyword evidence="2" id="KW-1185">Reference proteome</keyword>
<name>A0ABR9K4L3_9ACTN</name>
<dbReference type="Gene3D" id="3.40.630.30">
    <property type="match status" value="1"/>
</dbReference>
<organism evidence="1 2">
    <name type="scientific">Actinomadura algeriensis</name>
    <dbReference type="NCBI Taxonomy" id="1679523"/>
    <lineage>
        <taxon>Bacteria</taxon>
        <taxon>Bacillati</taxon>
        <taxon>Actinomycetota</taxon>
        <taxon>Actinomycetes</taxon>
        <taxon>Streptosporangiales</taxon>
        <taxon>Thermomonosporaceae</taxon>
        <taxon>Actinomadura</taxon>
    </lineage>
</organism>
<comment type="caution">
    <text evidence="1">The sequence shown here is derived from an EMBL/GenBank/DDBJ whole genome shotgun (WGS) entry which is preliminary data.</text>
</comment>
<dbReference type="EMBL" id="JADBDZ010000001">
    <property type="protein sequence ID" value="MBE1537511.1"/>
    <property type="molecule type" value="Genomic_DNA"/>
</dbReference>
<dbReference type="Proteomes" id="UP000627838">
    <property type="component" value="Unassembled WGS sequence"/>
</dbReference>
<gene>
    <name evidence="1" type="ORF">H4W34_007344</name>
</gene>
<evidence type="ECO:0000313" key="1">
    <source>
        <dbReference type="EMBL" id="MBE1537511.1"/>
    </source>
</evidence>
<reference evidence="1 2" key="1">
    <citation type="submission" date="2020-10" db="EMBL/GenBank/DDBJ databases">
        <title>Sequencing the genomes of 1000 actinobacteria strains.</title>
        <authorList>
            <person name="Klenk H.-P."/>
        </authorList>
    </citation>
    <scope>NUCLEOTIDE SEQUENCE [LARGE SCALE GENOMIC DNA]</scope>
    <source>
        <strain evidence="1 2">DSM 46744</strain>
    </source>
</reference>
<accession>A0ABR9K4L3</accession>
<sequence>MEALAEGARTLVIVAEPRAEAIGIYRSLGFADAERQVRLQRPADASVANAPGRDARTS</sequence>